<feature type="transmembrane region" description="Helical" evidence="1">
    <location>
        <begin position="68"/>
        <end position="88"/>
    </location>
</feature>
<name>A0A1H3RQL4_9ACTN</name>
<dbReference type="RefSeq" id="WP_090794737.1">
    <property type="nucleotide sequence ID" value="NZ_BOND01000021.1"/>
</dbReference>
<sequence>MLRDLAEDFLGELLVALAACGLLVLGWWGFRTAPYLTVSVAAGILLLAAYGVVAYVREVRGTRLLGGLGLAGVVAAAVVALLLSYLPACGCLL</sequence>
<evidence type="ECO:0000313" key="2">
    <source>
        <dbReference type="EMBL" id="SDZ27923.1"/>
    </source>
</evidence>
<evidence type="ECO:0000256" key="1">
    <source>
        <dbReference type="SAM" id="Phobius"/>
    </source>
</evidence>
<dbReference type="EMBL" id="FNQB01000002">
    <property type="protein sequence ID" value="SDZ27923.1"/>
    <property type="molecule type" value="Genomic_DNA"/>
</dbReference>
<accession>A0A1H3RQL4</accession>
<protein>
    <submittedName>
        <fullName evidence="2">Uncharacterized protein</fullName>
    </submittedName>
</protein>
<evidence type="ECO:0000313" key="3">
    <source>
        <dbReference type="Proteomes" id="UP000199632"/>
    </source>
</evidence>
<dbReference type="Proteomes" id="UP000199632">
    <property type="component" value="Unassembled WGS sequence"/>
</dbReference>
<keyword evidence="3" id="KW-1185">Reference proteome</keyword>
<keyword evidence="1" id="KW-1133">Transmembrane helix</keyword>
<keyword evidence="1" id="KW-0812">Transmembrane</keyword>
<gene>
    <name evidence="2" type="ORF">SAMN05421684_4100</name>
</gene>
<organism evidence="2 3">
    <name type="scientific">Asanoa ishikariensis</name>
    <dbReference type="NCBI Taxonomy" id="137265"/>
    <lineage>
        <taxon>Bacteria</taxon>
        <taxon>Bacillati</taxon>
        <taxon>Actinomycetota</taxon>
        <taxon>Actinomycetes</taxon>
        <taxon>Micromonosporales</taxon>
        <taxon>Micromonosporaceae</taxon>
        <taxon>Asanoa</taxon>
    </lineage>
</organism>
<keyword evidence="1" id="KW-0472">Membrane</keyword>
<dbReference type="AlphaFoldDB" id="A0A1H3RQL4"/>
<reference evidence="3" key="1">
    <citation type="submission" date="2016-10" db="EMBL/GenBank/DDBJ databases">
        <authorList>
            <person name="Varghese N."/>
            <person name="Submissions S."/>
        </authorList>
    </citation>
    <scope>NUCLEOTIDE SEQUENCE [LARGE SCALE GENOMIC DNA]</scope>
    <source>
        <strain evidence="3">DSM 44718</strain>
    </source>
</reference>
<proteinExistence type="predicted"/>
<feature type="transmembrane region" description="Helical" evidence="1">
    <location>
        <begin position="9"/>
        <end position="30"/>
    </location>
</feature>
<feature type="transmembrane region" description="Helical" evidence="1">
    <location>
        <begin position="36"/>
        <end position="56"/>
    </location>
</feature>
<dbReference type="OrthoDB" id="9988217at2"/>